<organism evidence="1 2">
    <name type="scientific">Fuerstiella marisgermanici</name>
    <dbReference type="NCBI Taxonomy" id="1891926"/>
    <lineage>
        <taxon>Bacteria</taxon>
        <taxon>Pseudomonadati</taxon>
        <taxon>Planctomycetota</taxon>
        <taxon>Planctomycetia</taxon>
        <taxon>Planctomycetales</taxon>
        <taxon>Planctomycetaceae</taxon>
        <taxon>Fuerstiella</taxon>
    </lineage>
</organism>
<dbReference type="AlphaFoldDB" id="A0A1P8WAX9"/>
<reference evidence="1 2" key="1">
    <citation type="journal article" date="2016" name="Front. Microbiol.">
        <title>Fuerstia marisgermanicae gen. nov., sp. nov., an Unusual Member of the Phylum Planctomycetes from the German Wadden Sea.</title>
        <authorList>
            <person name="Kohn T."/>
            <person name="Heuer A."/>
            <person name="Jogler M."/>
            <person name="Vollmers J."/>
            <person name="Boedeker C."/>
            <person name="Bunk B."/>
            <person name="Rast P."/>
            <person name="Borchert D."/>
            <person name="Glockner I."/>
            <person name="Freese H.M."/>
            <person name="Klenk H.P."/>
            <person name="Overmann J."/>
            <person name="Kaster A.K."/>
            <person name="Rohde M."/>
            <person name="Wiegand S."/>
            <person name="Jogler C."/>
        </authorList>
    </citation>
    <scope>NUCLEOTIDE SEQUENCE [LARGE SCALE GENOMIC DNA]</scope>
    <source>
        <strain evidence="1 2">NH11</strain>
    </source>
</reference>
<evidence type="ECO:0000313" key="1">
    <source>
        <dbReference type="EMBL" id="APZ91201.1"/>
    </source>
</evidence>
<dbReference type="KEGG" id="fmr:Fuma_00787"/>
<proteinExistence type="predicted"/>
<gene>
    <name evidence="1" type="ORF">Fuma_00787</name>
</gene>
<protein>
    <submittedName>
        <fullName evidence="1">Uncharacterized protein</fullName>
    </submittedName>
</protein>
<dbReference type="EMBL" id="CP017641">
    <property type="protein sequence ID" value="APZ91201.1"/>
    <property type="molecule type" value="Genomic_DNA"/>
</dbReference>
<keyword evidence="2" id="KW-1185">Reference proteome</keyword>
<sequence length="61" mass="7193">MERAEFQQLRSIRQPPGFWNLRISAAISHAKLSRKPIWLVMRETICEELRSAEFPPSPVTW</sequence>
<evidence type="ECO:0000313" key="2">
    <source>
        <dbReference type="Proteomes" id="UP000187735"/>
    </source>
</evidence>
<dbReference type="STRING" id="1891926.Fuma_00787"/>
<dbReference type="Proteomes" id="UP000187735">
    <property type="component" value="Chromosome"/>
</dbReference>
<accession>A0A1P8WAX9</accession>
<name>A0A1P8WAX9_9PLAN</name>